<feature type="region of interest" description="Disordered" evidence="1">
    <location>
        <begin position="1649"/>
        <end position="1715"/>
    </location>
</feature>
<dbReference type="Gene3D" id="3.40.50.620">
    <property type="entry name" value="HUPs"/>
    <property type="match status" value="1"/>
</dbReference>
<dbReference type="InterPro" id="IPR015422">
    <property type="entry name" value="PyrdxlP-dep_Trfase_small"/>
</dbReference>
<feature type="compositionally biased region" description="Low complexity" evidence="1">
    <location>
        <begin position="1455"/>
        <end position="1473"/>
    </location>
</feature>
<dbReference type="InterPro" id="IPR015421">
    <property type="entry name" value="PyrdxlP-dep_Trfase_major"/>
</dbReference>
<evidence type="ECO:0000259" key="2">
    <source>
        <dbReference type="Pfam" id="PF00266"/>
    </source>
</evidence>
<feature type="domain" description="Aminotransferase class V" evidence="2">
    <location>
        <begin position="288"/>
        <end position="608"/>
    </location>
</feature>
<feature type="compositionally biased region" description="Basic and acidic residues" evidence="1">
    <location>
        <begin position="876"/>
        <end position="890"/>
    </location>
</feature>
<feature type="compositionally biased region" description="Basic and acidic residues" evidence="1">
    <location>
        <begin position="1335"/>
        <end position="1346"/>
    </location>
</feature>
<feature type="region of interest" description="Disordered" evidence="1">
    <location>
        <begin position="1123"/>
        <end position="1164"/>
    </location>
</feature>
<feature type="compositionally biased region" description="Low complexity" evidence="1">
    <location>
        <begin position="894"/>
        <end position="918"/>
    </location>
</feature>
<reference evidence="4" key="1">
    <citation type="journal article" date="2020" name="G3 (Bethesda)">
        <title>High-Quality Assemblies for Three Invasive Social Wasps from the &lt;i&gt;Vespula&lt;/i&gt; Genus.</title>
        <authorList>
            <person name="Harrop T.W.R."/>
            <person name="Guhlin J."/>
            <person name="McLaughlin G.M."/>
            <person name="Permina E."/>
            <person name="Stockwell P."/>
            <person name="Gilligan J."/>
            <person name="Le Lec M.F."/>
            <person name="Gruber M.A.M."/>
            <person name="Quinn O."/>
            <person name="Lovegrove M."/>
            <person name="Duncan E.J."/>
            <person name="Remnant E.J."/>
            <person name="Van Eeckhoven J."/>
            <person name="Graham B."/>
            <person name="Knapp R.A."/>
            <person name="Langford K.W."/>
            <person name="Kronenberg Z."/>
            <person name="Press M.O."/>
            <person name="Eacker S.M."/>
            <person name="Wilson-Rankin E.E."/>
            <person name="Purcell J."/>
            <person name="Lester P.J."/>
            <person name="Dearden P.K."/>
        </authorList>
    </citation>
    <scope>NUCLEOTIDE SEQUENCE</scope>
    <source>
        <strain evidence="4">Marl-1</strain>
    </source>
</reference>
<evidence type="ECO:0000256" key="1">
    <source>
        <dbReference type="SAM" id="MobiDB-lite"/>
    </source>
</evidence>
<dbReference type="InterPro" id="IPR015424">
    <property type="entry name" value="PyrdxlP-dep_Trfase"/>
</dbReference>
<evidence type="ECO:0000313" key="4">
    <source>
        <dbReference type="EMBL" id="KAF7381347.1"/>
    </source>
</evidence>
<dbReference type="Gene3D" id="3.40.640.10">
    <property type="entry name" value="Type I PLP-dependent aspartate aminotransferase-like (Major domain)"/>
    <property type="match status" value="1"/>
</dbReference>
<dbReference type="Proteomes" id="UP000614350">
    <property type="component" value="Unassembled WGS sequence"/>
</dbReference>
<feature type="compositionally biased region" description="Polar residues" evidence="1">
    <location>
        <begin position="1146"/>
        <end position="1155"/>
    </location>
</feature>
<accession>A0A834MQA6</accession>
<feature type="compositionally biased region" description="Basic and acidic residues" evidence="1">
    <location>
        <begin position="1223"/>
        <end position="1236"/>
    </location>
</feature>
<feature type="compositionally biased region" description="Acidic residues" evidence="1">
    <location>
        <begin position="1705"/>
        <end position="1715"/>
    </location>
</feature>
<feature type="region of interest" description="Disordered" evidence="1">
    <location>
        <begin position="876"/>
        <end position="950"/>
    </location>
</feature>
<proteinExistence type="predicted"/>
<feature type="region of interest" description="Disordered" evidence="1">
    <location>
        <begin position="802"/>
        <end position="843"/>
    </location>
</feature>
<feature type="compositionally biased region" description="Low complexity" evidence="1">
    <location>
        <begin position="1649"/>
        <end position="1676"/>
    </location>
</feature>
<dbReference type="InterPro" id="IPR014729">
    <property type="entry name" value="Rossmann-like_a/b/a_fold"/>
</dbReference>
<feature type="compositionally biased region" description="Low complexity" evidence="1">
    <location>
        <begin position="1688"/>
        <end position="1700"/>
    </location>
</feature>
<dbReference type="InterPro" id="IPR011063">
    <property type="entry name" value="TilS/TtcA_N"/>
</dbReference>
<feature type="compositionally biased region" description="Basic and acidic residues" evidence="1">
    <location>
        <begin position="1261"/>
        <end position="1276"/>
    </location>
</feature>
<dbReference type="Pfam" id="PF01171">
    <property type="entry name" value="ATP_bind_3"/>
    <property type="match status" value="1"/>
</dbReference>
<feature type="compositionally biased region" description="Low complexity" evidence="1">
    <location>
        <begin position="1295"/>
        <end position="1306"/>
    </location>
</feature>
<dbReference type="Pfam" id="PF00266">
    <property type="entry name" value="Aminotran_5"/>
    <property type="match status" value="1"/>
</dbReference>
<feature type="region of interest" description="Disordered" evidence="1">
    <location>
        <begin position="1249"/>
        <end position="1346"/>
    </location>
</feature>
<dbReference type="SUPFAM" id="SSF52402">
    <property type="entry name" value="Adenine nucleotide alpha hydrolases-like"/>
    <property type="match status" value="1"/>
</dbReference>
<gene>
    <name evidence="4" type="ORF">HZH66_013741</name>
</gene>
<organism evidence="4 5">
    <name type="scientific">Vespula vulgaris</name>
    <name type="common">Yellow jacket</name>
    <name type="synonym">Wasp</name>
    <dbReference type="NCBI Taxonomy" id="7454"/>
    <lineage>
        <taxon>Eukaryota</taxon>
        <taxon>Metazoa</taxon>
        <taxon>Ecdysozoa</taxon>
        <taxon>Arthropoda</taxon>
        <taxon>Hexapoda</taxon>
        <taxon>Insecta</taxon>
        <taxon>Pterygota</taxon>
        <taxon>Neoptera</taxon>
        <taxon>Endopterygota</taxon>
        <taxon>Hymenoptera</taxon>
        <taxon>Apocrita</taxon>
        <taxon>Aculeata</taxon>
        <taxon>Vespoidea</taxon>
        <taxon>Vespidae</taxon>
        <taxon>Vespinae</taxon>
        <taxon>Vespula</taxon>
    </lineage>
</organism>
<dbReference type="InterPro" id="IPR000192">
    <property type="entry name" value="Aminotrans_V_dom"/>
</dbReference>
<feature type="compositionally biased region" description="Pro residues" evidence="1">
    <location>
        <begin position="143"/>
        <end position="162"/>
    </location>
</feature>
<dbReference type="EMBL" id="JACSEA010000020">
    <property type="protein sequence ID" value="KAF7381347.1"/>
    <property type="molecule type" value="Genomic_DNA"/>
</dbReference>
<name>A0A834MQA6_VESVU</name>
<evidence type="ECO:0000313" key="5">
    <source>
        <dbReference type="Proteomes" id="UP000614350"/>
    </source>
</evidence>
<protein>
    <submittedName>
        <fullName evidence="4">Uncharacterized protein</fullName>
    </submittedName>
</protein>
<keyword evidence="5" id="KW-1185">Reference proteome</keyword>
<feature type="compositionally biased region" description="Acidic residues" evidence="1">
    <location>
        <begin position="1314"/>
        <end position="1334"/>
    </location>
</feature>
<evidence type="ECO:0000259" key="3">
    <source>
        <dbReference type="Pfam" id="PF01171"/>
    </source>
</evidence>
<comment type="caution">
    <text evidence="4">The sequence shown here is derived from an EMBL/GenBank/DDBJ whole genome shotgun (WGS) entry which is preliminary data.</text>
</comment>
<feature type="region of interest" description="Disordered" evidence="1">
    <location>
        <begin position="137"/>
        <end position="162"/>
    </location>
</feature>
<dbReference type="GO" id="GO:0016740">
    <property type="term" value="F:transferase activity"/>
    <property type="evidence" value="ECO:0007669"/>
    <property type="project" value="UniProtKB-ARBA"/>
</dbReference>
<feature type="region of interest" description="Disordered" evidence="1">
    <location>
        <begin position="1194"/>
        <end position="1236"/>
    </location>
</feature>
<dbReference type="SUPFAM" id="SSF53383">
    <property type="entry name" value="PLP-dependent transferases"/>
    <property type="match status" value="1"/>
</dbReference>
<feature type="compositionally biased region" description="Acidic residues" evidence="1">
    <location>
        <begin position="1211"/>
        <end position="1222"/>
    </location>
</feature>
<feature type="compositionally biased region" description="Polar residues" evidence="1">
    <location>
        <begin position="1054"/>
        <end position="1075"/>
    </location>
</feature>
<dbReference type="PANTHER" id="PTHR43686:SF1">
    <property type="entry name" value="AMINOTRAN_5 DOMAIN-CONTAINING PROTEIN"/>
    <property type="match status" value="1"/>
</dbReference>
<feature type="region of interest" description="Disordered" evidence="1">
    <location>
        <begin position="1455"/>
        <end position="1498"/>
    </location>
</feature>
<sequence length="1715" mass="186869">MSCSVKISSGKSWSGSQRRISSLAEENTCPSPNGAASSCALLQTIQTTNNALVASSLATTYTTTSSTGLETITATTATATTTTTTTTTTIGGPAAVAANIAGVFGAGGTAAGGVGQRIATPRPVKSIATKKGEDTSKLLNATLPPPPPPPPPPPLPPPPPPPFVLSSSSFGHLVCLPFAKPRFCQHRQTTHSTIDIIAESPLREAEVARAYRGGDASQGRGIDPKPGVTGRLLRLYGNRKVATISRRVHREGGPAMFGRHSSIDVHLQSTILSLQIDIQPAVPNARCLSKVANDERHEARDIVRHAVGADDQDAVLFTGQGSAGALRTLLRHLDLSKSTVVFVGPFENHDNLQPWREYGVKMIRVSETREGFLDLNELERGLAKMRAEGVAQMIGCFSAASRITGVLTDDVATTLLLHQYGALSVWDYTTAAPYTQIDMNPHLPGMSESTAHKDAIFFAGHKFVGGVQSPGVLVSKKFLLMDETRAEDMRDSHRYLTNPELRDESGTAGVVESIRCGLAIQLKENVTPRAIVNRQDKISRQVLAHVRTIPELILLGSASQNVKRLPIFSFMVRHPRGTFLHHNFVCAVLNDVFGIQARSGCACAGRYAHNLMGIDAELAKEYENLLTQSRANEGSEEVNTEALRPGFAKLSFPYFMSEAEVAFILEALKMVATEGWKLLPQYVLNPQTGEWRHHTNGILKERKLLGTIRYTDGRMNASERRASGSGAFPQSYADCLQTARNIFNRARKMAQRYPLQTDRIFNFISEQTEPLRWFMLPSEAQDLLLGNSQNVKQEVPFNPTLASHRIAHATPIDGGGTDDKRSMRTESGNSSTGGGHKSPATCPSSPMPIRFAVGEAVTPSALSSCMSHAVVVDRPTKEQRDLMEARDGGRARCNSLGSTTGTSNNASSNRSGMSSSSSPIPVLPLSPQTLTSLGFTPPRSDVNGSKQKRLHCSCSSQTELNSLELDAMSNLSHSMSSFNYHGVASPPSSYSSVGEYAERLVGGGRSSPIYSNVGQRSDDDLSAYLKEVTKELATEIKSEIREVISKVDDALSEANTSENTPQHHSRNHSAVSQVSNEDRQFRHDSFTASDIAEYLMEFSKEMASEVKSEIRCMVNAVDGLHRHSPDASASDVSSNGCESPDRGRVSLSNASPRVSNSRKHGTSEITGKIGELTQQESKMSSECSSDETVIFVMKPTETERMIAGNRAKTDDENDVDDDVDDDSHERTGPEDMGDARKILPKIYSAVNSVSSQDSGINLSFHESDKSIESTELKRSSSAESNSTNSYGRKSRTTNSMSGLSGKSSSKQLVRQNDDLSEDEELSSDLREEDGDPEEEGLKFEGKDDTRNVQPRVQWHSAPRNIWKPTVEAIQEFDMIRDNDRVLLCLSILGKDSLSLLHTLHQYRLHARSKGIDFEIGAATIDTGGTTFDRLETTRHFKVLDVPYFYEELAVDPTTTTTTTVTPTTTTTATVTPTVTPPPPPTTTTTTTTTTGTESQAEESLSNEACSFCNRSIRAQLYAIAKRHGYNVLALGQHLDDLTEGFLSSVFHGGQLKTMKAHYYIRRQDLRVIRPFVYVSEKALRQFSRGKRFASYESKTSELSEKQKHGKDILIQQQERAYPRIYWSVRTALRPLIISHGQLPDFDATCSNMTNSPSSSSGVSSVSTASSSNAAANGGSNQQKRYRRTKTNSVSSASTVHHSSSQRLDDNDETDEEPVL</sequence>
<feature type="domain" description="tRNA(Ile)-lysidine/2-thiocytidine synthase N-terminal" evidence="3">
    <location>
        <begin position="1510"/>
        <end position="1591"/>
    </location>
</feature>
<feature type="region of interest" description="Disordered" evidence="1">
    <location>
        <begin position="1054"/>
        <end position="1080"/>
    </location>
</feature>
<dbReference type="PANTHER" id="PTHR43686">
    <property type="entry name" value="SULFURTRANSFERASE-RELATED"/>
    <property type="match status" value="1"/>
</dbReference>
<dbReference type="Gene3D" id="3.90.1150.10">
    <property type="entry name" value="Aspartate Aminotransferase, domain 1"/>
    <property type="match status" value="1"/>
</dbReference>